<proteinExistence type="predicted"/>
<gene>
    <name evidence="1" type="ORF">LR48_Vigan09g000500</name>
</gene>
<dbReference type="Gramene" id="KOM51346">
    <property type="protein sequence ID" value="KOM51346"/>
    <property type="gene ID" value="LR48_Vigan09g000500"/>
</dbReference>
<name>A0A0L9V8F2_PHAAN</name>
<reference evidence="2" key="1">
    <citation type="journal article" date="2015" name="Proc. Natl. Acad. Sci. U.S.A.">
        <title>Genome sequencing of adzuki bean (Vigna angularis) provides insight into high starch and low fat accumulation and domestication.</title>
        <authorList>
            <person name="Yang K."/>
            <person name="Tian Z."/>
            <person name="Chen C."/>
            <person name="Luo L."/>
            <person name="Zhao B."/>
            <person name="Wang Z."/>
            <person name="Yu L."/>
            <person name="Li Y."/>
            <person name="Sun Y."/>
            <person name="Li W."/>
            <person name="Chen Y."/>
            <person name="Li Y."/>
            <person name="Zhang Y."/>
            <person name="Ai D."/>
            <person name="Zhao J."/>
            <person name="Shang C."/>
            <person name="Ma Y."/>
            <person name="Wu B."/>
            <person name="Wang M."/>
            <person name="Gao L."/>
            <person name="Sun D."/>
            <person name="Zhang P."/>
            <person name="Guo F."/>
            <person name="Wang W."/>
            <person name="Li Y."/>
            <person name="Wang J."/>
            <person name="Varshney R.K."/>
            <person name="Wang J."/>
            <person name="Ling H.Q."/>
            <person name="Wan P."/>
        </authorList>
    </citation>
    <scope>NUCLEOTIDE SEQUENCE</scope>
    <source>
        <strain evidence="2">cv. Jingnong 6</strain>
    </source>
</reference>
<sequence length="68" mass="7865">MKPVGDDPNLGTQLCYRTKNNLLGPVLTAHFEGVDVKLEPFQTFVSPKDFVFCKRQFPQTQRWPPETR</sequence>
<accession>A0A0L9V8F2</accession>
<evidence type="ECO:0000313" key="2">
    <source>
        <dbReference type="Proteomes" id="UP000053144"/>
    </source>
</evidence>
<organism evidence="1 2">
    <name type="scientific">Phaseolus angularis</name>
    <name type="common">Azuki bean</name>
    <name type="synonym">Vigna angularis</name>
    <dbReference type="NCBI Taxonomy" id="3914"/>
    <lineage>
        <taxon>Eukaryota</taxon>
        <taxon>Viridiplantae</taxon>
        <taxon>Streptophyta</taxon>
        <taxon>Embryophyta</taxon>
        <taxon>Tracheophyta</taxon>
        <taxon>Spermatophyta</taxon>
        <taxon>Magnoliopsida</taxon>
        <taxon>eudicotyledons</taxon>
        <taxon>Gunneridae</taxon>
        <taxon>Pentapetalae</taxon>
        <taxon>rosids</taxon>
        <taxon>fabids</taxon>
        <taxon>Fabales</taxon>
        <taxon>Fabaceae</taxon>
        <taxon>Papilionoideae</taxon>
        <taxon>50 kb inversion clade</taxon>
        <taxon>NPAAA clade</taxon>
        <taxon>indigoferoid/millettioid clade</taxon>
        <taxon>Phaseoleae</taxon>
        <taxon>Vigna</taxon>
    </lineage>
</organism>
<evidence type="ECO:0000313" key="1">
    <source>
        <dbReference type="EMBL" id="KOM51346.1"/>
    </source>
</evidence>
<dbReference type="Proteomes" id="UP000053144">
    <property type="component" value="Chromosome 9"/>
</dbReference>
<dbReference type="EMBL" id="CM003379">
    <property type="protein sequence ID" value="KOM51346.1"/>
    <property type="molecule type" value="Genomic_DNA"/>
</dbReference>
<protein>
    <submittedName>
        <fullName evidence="1">Uncharacterized protein</fullName>
    </submittedName>
</protein>
<dbReference type="AlphaFoldDB" id="A0A0L9V8F2"/>